<name>A0AAD5BTM2_AMBAR</name>
<protein>
    <recommendedName>
        <fullName evidence="7">GRF-type domain-containing protein</fullName>
    </recommendedName>
</protein>
<evidence type="ECO:0000256" key="1">
    <source>
        <dbReference type="ARBA" id="ARBA00022723"/>
    </source>
</evidence>
<dbReference type="AlphaFoldDB" id="A0AAD5BTM2"/>
<keyword evidence="9" id="KW-1185">Reference proteome</keyword>
<sequence length="91" mass="10697">AILKTSWTNDNPGRRFYSCPLENNACRYFKWFDPPMCLRSTKIIPGLLRSKNNLEEQVTSLKDEIRRKNKIIWCLVIALIFSKVIWGDSSF</sequence>
<dbReference type="PANTHER" id="PTHR33248">
    <property type="entry name" value="ZINC ION-BINDING PROTEIN"/>
    <property type="match status" value="1"/>
</dbReference>
<evidence type="ECO:0000256" key="2">
    <source>
        <dbReference type="ARBA" id="ARBA00022771"/>
    </source>
</evidence>
<keyword evidence="6" id="KW-1133">Transmembrane helix</keyword>
<feature type="domain" description="GRF-type" evidence="7">
    <location>
        <begin position="1"/>
        <end position="35"/>
    </location>
</feature>
<keyword evidence="2 4" id="KW-0863">Zinc-finger</keyword>
<comment type="caution">
    <text evidence="8">The sequence shown here is derived from an EMBL/GenBank/DDBJ whole genome shotgun (WGS) entry which is preliminary data.</text>
</comment>
<feature type="transmembrane region" description="Helical" evidence="6">
    <location>
        <begin position="71"/>
        <end position="87"/>
    </location>
</feature>
<gene>
    <name evidence="8" type="ORF">M8C21_026460</name>
</gene>
<evidence type="ECO:0000256" key="4">
    <source>
        <dbReference type="PROSITE-ProRule" id="PRU01343"/>
    </source>
</evidence>
<evidence type="ECO:0000313" key="8">
    <source>
        <dbReference type="EMBL" id="KAI7729247.1"/>
    </source>
</evidence>
<dbReference type="EMBL" id="JAMZMK010011030">
    <property type="protein sequence ID" value="KAI7729247.1"/>
    <property type="molecule type" value="Genomic_DNA"/>
</dbReference>
<keyword evidence="1" id="KW-0479">Metal-binding</keyword>
<feature type="coiled-coil region" evidence="5">
    <location>
        <begin position="44"/>
        <end position="71"/>
    </location>
</feature>
<feature type="non-terminal residue" evidence="8">
    <location>
        <position position="1"/>
    </location>
</feature>
<dbReference type="PROSITE" id="PS51999">
    <property type="entry name" value="ZF_GRF"/>
    <property type="match status" value="1"/>
</dbReference>
<reference evidence="8" key="1">
    <citation type="submission" date="2022-06" db="EMBL/GenBank/DDBJ databases">
        <title>Uncovering the hologenomic basis of an extraordinary plant invasion.</title>
        <authorList>
            <person name="Bieker V.C."/>
            <person name="Martin M.D."/>
            <person name="Gilbert T."/>
            <person name="Hodgins K."/>
            <person name="Battlay P."/>
            <person name="Petersen B."/>
            <person name="Wilson J."/>
        </authorList>
    </citation>
    <scope>NUCLEOTIDE SEQUENCE</scope>
    <source>
        <strain evidence="8">AA19_3_7</strain>
        <tissue evidence="8">Leaf</tissue>
    </source>
</reference>
<dbReference type="GO" id="GO:0008270">
    <property type="term" value="F:zinc ion binding"/>
    <property type="evidence" value="ECO:0007669"/>
    <property type="project" value="UniProtKB-KW"/>
</dbReference>
<dbReference type="Proteomes" id="UP001206925">
    <property type="component" value="Unassembled WGS sequence"/>
</dbReference>
<keyword evidence="3" id="KW-0862">Zinc</keyword>
<evidence type="ECO:0000313" key="9">
    <source>
        <dbReference type="Proteomes" id="UP001206925"/>
    </source>
</evidence>
<evidence type="ECO:0000256" key="6">
    <source>
        <dbReference type="SAM" id="Phobius"/>
    </source>
</evidence>
<keyword evidence="6" id="KW-0472">Membrane</keyword>
<dbReference type="InterPro" id="IPR010666">
    <property type="entry name" value="Znf_GRF"/>
</dbReference>
<organism evidence="8 9">
    <name type="scientific">Ambrosia artemisiifolia</name>
    <name type="common">Common ragweed</name>
    <dbReference type="NCBI Taxonomy" id="4212"/>
    <lineage>
        <taxon>Eukaryota</taxon>
        <taxon>Viridiplantae</taxon>
        <taxon>Streptophyta</taxon>
        <taxon>Embryophyta</taxon>
        <taxon>Tracheophyta</taxon>
        <taxon>Spermatophyta</taxon>
        <taxon>Magnoliopsida</taxon>
        <taxon>eudicotyledons</taxon>
        <taxon>Gunneridae</taxon>
        <taxon>Pentapetalae</taxon>
        <taxon>asterids</taxon>
        <taxon>campanulids</taxon>
        <taxon>Asterales</taxon>
        <taxon>Asteraceae</taxon>
        <taxon>Asteroideae</taxon>
        <taxon>Heliantheae alliance</taxon>
        <taxon>Heliantheae</taxon>
        <taxon>Ambrosia</taxon>
    </lineage>
</organism>
<evidence type="ECO:0000256" key="3">
    <source>
        <dbReference type="ARBA" id="ARBA00022833"/>
    </source>
</evidence>
<evidence type="ECO:0000256" key="5">
    <source>
        <dbReference type="SAM" id="Coils"/>
    </source>
</evidence>
<accession>A0AAD5BTM2</accession>
<dbReference type="Pfam" id="PF06839">
    <property type="entry name" value="Zn_ribbon_GRF"/>
    <property type="match status" value="1"/>
</dbReference>
<keyword evidence="5" id="KW-0175">Coiled coil</keyword>
<keyword evidence="6" id="KW-0812">Transmembrane</keyword>
<proteinExistence type="predicted"/>
<evidence type="ECO:0000259" key="7">
    <source>
        <dbReference type="PROSITE" id="PS51999"/>
    </source>
</evidence>